<dbReference type="Gene3D" id="3.40.50.300">
    <property type="entry name" value="P-loop containing nucleotide triphosphate hydrolases"/>
    <property type="match status" value="2"/>
</dbReference>
<dbReference type="PROSITE" id="PS51903">
    <property type="entry name" value="CLP_R"/>
    <property type="match status" value="1"/>
</dbReference>
<dbReference type="PATRIC" id="fig|455434.6.peg.548"/>
<keyword evidence="3" id="KW-0067">ATP-binding</keyword>
<dbReference type="PRINTS" id="PR00300">
    <property type="entry name" value="CLPPROTEASEA"/>
</dbReference>
<accession>A0A0H3BJE7</accession>
<dbReference type="SUPFAM" id="SSF52540">
    <property type="entry name" value="P-loop containing nucleoside triphosphate hydrolases"/>
    <property type="match status" value="2"/>
</dbReference>
<dbReference type="SMART" id="SM01086">
    <property type="entry name" value="ClpB_D2-small"/>
    <property type="match status" value="1"/>
</dbReference>
<dbReference type="GO" id="GO:0016887">
    <property type="term" value="F:ATP hydrolysis activity"/>
    <property type="evidence" value="ECO:0007669"/>
    <property type="project" value="InterPro"/>
</dbReference>
<dbReference type="InterPro" id="IPR019489">
    <property type="entry name" value="Clp_ATPase_C"/>
</dbReference>
<dbReference type="RefSeq" id="WP_010881996.1">
    <property type="nucleotide sequence ID" value="NC_010741.1"/>
</dbReference>
<evidence type="ECO:0000256" key="1">
    <source>
        <dbReference type="ARBA" id="ARBA00022737"/>
    </source>
</evidence>
<reference evidence="7 8" key="1">
    <citation type="journal article" date="2008" name="BMC Microbiol.">
        <title>Complete genome sequence of Treponema pallidum ssp. pallidum strain SS14 determined with oligonucleotide arrays.</title>
        <authorList>
            <person name="Matejkova P."/>
            <person name="Strouhal M."/>
            <person name="Smajs D."/>
            <person name="Norris S.J."/>
            <person name="Palzkill T."/>
            <person name="Petrosino J.F."/>
            <person name="Sodergren E."/>
            <person name="Norton J.E."/>
            <person name="Singh J."/>
            <person name="Richmond T.A."/>
            <person name="Molla M.N."/>
            <person name="Albert T.J."/>
            <person name="Weinstock G.M."/>
        </authorList>
    </citation>
    <scope>NUCLEOTIDE SEQUENCE [LARGE SCALE GENOMIC DNA]</scope>
    <source>
        <strain evidence="7 8">SS14</strain>
    </source>
</reference>
<dbReference type="InterPro" id="IPR003593">
    <property type="entry name" value="AAA+_ATPase"/>
</dbReference>
<protein>
    <submittedName>
        <fullName evidence="7">ATP-dependent Clp protease, subunit C</fullName>
    </submittedName>
</protein>
<dbReference type="PROSITE" id="PS00870">
    <property type="entry name" value="CLPAB_1"/>
    <property type="match status" value="1"/>
</dbReference>
<dbReference type="Gene3D" id="1.10.1780.10">
    <property type="entry name" value="Clp, N-terminal domain"/>
    <property type="match status" value="1"/>
</dbReference>
<dbReference type="CDD" id="cd19499">
    <property type="entry name" value="RecA-like_ClpB_Hsp104-like"/>
    <property type="match status" value="1"/>
</dbReference>
<evidence type="ECO:0000256" key="2">
    <source>
        <dbReference type="ARBA" id="ARBA00022741"/>
    </source>
</evidence>
<dbReference type="InterPro" id="IPR036628">
    <property type="entry name" value="Clp_N_dom_sf"/>
</dbReference>
<dbReference type="GO" id="GO:0005737">
    <property type="term" value="C:cytoplasm"/>
    <property type="evidence" value="ECO:0007669"/>
    <property type="project" value="TreeGrafter"/>
</dbReference>
<dbReference type="EMBL" id="CP000805">
    <property type="protein sequence ID" value="ACD70970.1"/>
    <property type="molecule type" value="Genomic_DNA"/>
</dbReference>
<dbReference type="Proteomes" id="UP000001202">
    <property type="component" value="Chromosome"/>
</dbReference>
<sequence length="814" mass="91582">MLQDLSANARKVLLELGQTVAREARASLLQPEHILLALIQHKVGRGYKLIEKLIEDVATVRLILEQHVLTNEGDVASPQDLPVSGRVKHLLDIAAMEARSLRCAYIGTEHLVIAFAREEQNPLFQSLIREGLSLDDLRNASIISSPHSDTTRTRLERKVASVLDEYGTDLTERARAGALNPVIGRNKEITRVIQILCRRGKNNPVLIGEPGVGKTSIVEGLAYAIVREEVPHILLHTRVVSLDLAAVIAGTKYRGQFEERLKRIIKEVEETEKVILFIDELHTLIGAGGTQGSLDAANMLKPALARGQIQCIGATTLAEYRRYFEKDAALTRRFRSVLVREPSFEETCTILRKIKSHYERHHQVIYQSDALEKIVELSRRYIPERFFPDKAIDLMDEVGAMKRVQQRADTQVLRSFSIKVANLTTETERAIALEDWARARSLHTDVVQLRRRLHALKVEWSAREALSIFAEDVAQAVSLMTDIPVHSLEGDELCRFTNIERDLCATVRGQREAIATLARAIVRARVGISSDTRPIGSFLFLGPTGVGKTLLAKTLAEFLFGSADALIRIDMSDYMERYNTSRLMGAPPGYVGFENGGLLTERVRHRPFSVILLDEIEKAHPDVFNVLLQVLEEGELQDNLGHTVNFRNTIIIMTSNAGTRGLGENVPGFQTARARNIEYRQLRVQALREIKRIFSPEFLNRVDECVVFAPLERETLQEILECELKKLAERLRGKDIVLRYSAAAKAYCLEHGFDPFLGARPLRRVLQQEIENELALRMIHGTLRAGSCVHIDSDGARLHLSTEKSYLTLHPQEI</sequence>
<name>A0A0H3BJE7_TREPS</name>
<dbReference type="AlphaFoldDB" id="A0A0H3BJE7"/>
<dbReference type="InterPro" id="IPR027417">
    <property type="entry name" value="P-loop_NTPase"/>
</dbReference>
<dbReference type="InterPro" id="IPR041546">
    <property type="entry name" value="ClpA/ClpB_AAA_lid"/>
</dbReference>
<dbReference type="KEGG" id="tpp:TPASS_0549"/>
<dbReference type="GO" id="GO:0008233">
    <property type="term" value="F:peptidase activity"/>
    <property type="evidence" value="ECO:0007669"/>
    <property type="project" value="UniProtKB-KW"/>
</dbReference>
<evidence type="ECO:0000256" key="5">
    <source>
        <dbReference type="PROSITE-ProRule" id="PRU01251"/>
    </source>
</evidence>
<keyword evidence="7" id="KW-0378">Hydrolase</keyword>
<dbReference type="Pfam" id="PF00004">
    <property type="entry name" value="AAA"/>
    <property type="match status" value="1"/>
</dbReference>
<evidence type="ECO:0000313" key="7">
    <source>
        <dbReference type="EMBL" id="ACD70970.1"/>
    </source>
</evidence>
<keyword evidence="7" id="KW-0645">Protease</keyword>
<dbReference type="GO" id="GO:0005524">
    <property type="term" value="F:ATP binding"/>
    <property type="evidence" value="ECO:0007669"/>
    <property type="project" value="UniProtKB-KW"/>
</dbReference>
<feature type="domain" description="Clp R" evidence="6">
    <location>
        <begin position="2"/>
        <end position="149"/>
    </location>
</feature>
<evidence type="ECO:0000256" key="3">
    <source>
        <dbReference type="ARBA" id="ARBA00022840"/>
    </source>
</evidence>
<dbReference type="SMART" id="SM00382">
    <property type="entry name" value="AAA"/>
    <property type="match status" value="2"/>
</dbReference>
<keyword evidence="1 5" id="KW-0677">Repeat</keyword>
<dbReference type="GO" id="GO:0006508">
    <property type="term" value="P:proteolysis"/>
    <property type="evidence" value="ECO:0007669"/>
    <property type="project" value="UniProtKB-KW"/>
</dbReference>
<dbReference type="FunFam" id="3.40.50.300:FF:000025">
    <property type="entry name" value="ATP-dependent Clp protease subunit"/>
    <property type="match status" value="1"/>
</dbReference>
<dbReference type="Pfam" id="PF17871">
    <property type="entry name" value="AAA_lid_9"/>
    <property type="match status" value="1"/>
</dbReference>
<evidence type="ECO:0000259" key="6">
    <source>
        <dbReference type="PROSITE" id="PS51903"/>
    </source>
</evidence>
<dbReference type="GO" id="GO:0034605">
    <property type="term" value="P:cellular response to heat"/>
    <property type="evidence" value="ECO:0007669"/>
    <property type="project" value="TreeGrafter"/>
</dbReference>
<dbReference type="InterPro" id="IPR003959">
    <property type="entry name" value="ATPase_AAA_core"/>
</dbReference>
<dbReference type="CDD" id="cd00009">
    <property type="entry name" value="AAA"/>
    <property type="match status" value="1"/>
</dbReference>
<keyword evidence="4" id="KW-0143">Chaperone</keyword>
<dbReference type="FunFam" id="3.40.50.300:FF:000010">
    <property type="entry name" value="Chaperone clpB 1, putative"/>
    <property type="match status" value="1"/>
</dbReference>
<dbReference type="Gene3D" id="4.10.860.10">
    <property type="entry name" value="UVR domain"/>
    <property type="match status" value="1"/>
</dbReference>
<dbReference type="PANTHER" id="PTHR11638">
    <property type="entry name" value="ATP-DEPENDENT CLP PROTEASE"/>
    <property type="match status" value="1"/>
</dbReference>
<dbReference type="InterPro" id="IPR004176">
    <property type="entry name" value="Clp_R_N"/>
</dbReference>
<dbReference type="InterPro" id="IPR018368">
    <property type="entry name" value="ClpA/B_CS1"/>
</dbReference>
<dbReference type="Gene3D" id="1.10.8.60">
    <property type="match status" value="2"/>
</dbReference>
<dbReference type="Pfam" id="PF02861">
    <property type="entry name" value="Clp_N"/>
    <property type="match status" value="1"/>
</dbReference>
<dbReference type="SUPFAM" id="SSF81923">
    <property type="entry name" value="Double Clp-N motif"/>
    <property type="match status" value="1"/>
</dbReference>
<organism evidence="7 8">
    <name type="scientific">Treponema pallidum subsp. pallidum (strain SS14)</name>
    <dbReference type="NCBI Taxonomy" id="455434"/>
    <lineage>
        <taxon>Bacteria</taxon>
        <taxon>Pseudomonadati</taxon>
        <taxon>Spirochaetota</taxon>
        <taxon>Spirochaetia</taxon>
        <taxon>Spirochaetales</taxon>
        <taxon>Treponemataceae</taxon>
        <taxon>Treponema</taxon>
    </lineage>
</organism>
<dbReference type="PANTHER" id="PTHR11638:SF175">
    <property type="entry name" value="ATP-DEPENDENT CLP PROTEASE, ATP-BINDING SUBUNIT CLPC"/>
    <property type="match status" value="1"/>
</dbReference>
<dbReference type="Pfam" id="PF10431">
    <property type="entry name" value="ClpB_D2-small"/>
    <property type="match status" value="1"/>
</dbReference>
<proteinExistence type="predicted"/>
<dbReference type="InterPro" id="IPR050130">
    <property type="entry name" value="ClpA_ClpB"/>
</dbReference>
<keyword evidence="2" id="KW-0547">Nucleotide-binding</keyword>
<dbReference type="InterPro" id="IPR001270">
    <property type="entry name" value="ClpA/B"/>
</dbReference>
<evidence type="ECO:0000313" key="8">
    <source>
        <dbReference type="Proteomes" id="UP000001202"/>
    </source>
</evidence>
<dbReference type="GeneID" id="93876318"/>
<gene>
    <name evidence="7" type="primary">clpC</name>
    <name evidence="7" type="ordered locus">TPASS_0549</name>
</gene>
<evidence type="ECO:0000256" key="4">
    <source>
        <dbReference type="ARBA" id="ARBA00023186"/>
    </source>
</evidence>
<dbReference type="Pfam" id="PF07724">
    <property type="entry name" value="AAA_2"/>
    <property type="match status" value="1"/>
</dbReference>